<evidence type="ECO:0000313" key="2">
    <source>
        <dbReference type="EMBL" id="RHD46805.1"/>
    </source>
</evidence>
<organism evidence="2 3">
    <name type="scientific">Phocaeicola plebeius</name>
    <dbReference type="NCBI Taxonomy" id="310297"/>
    <lineage>
        <taxon>Bacteria</taxon>
        <taxon>Pseudomonadati</taxon>
        <taxon>Bacteroidota</taxon>
        <taxon>Bacteroidia</taxon>
        <taxon>Bacteroidales</taxon>
        <taxon>Bacteroidaceae</taxon>
        <taxon>Phocaeicola</taxon>
    </lineage>
</organism>
<accession>A0A414FHZ9</accession>
<reference evidence="2 3" key="1">
    <citation type="submission" date="2018-08" db="EMBL/GenBank/DDBJ databases">
        <title>A genome reference for cultivated species of the human gut microbiota.</title>
        <authorList>
            <person name="Zou Y."/>
            <person name="Xue W."/>
            <person name="Luo G."/>
        </authorList>
    </citation>
    <scope>NUCLEOTIDE SEQUENCE [LARGE SCALE GENOMIC DNA]</scope>
    <source>
        <strain evidence="2 3">AM31-10</strain>
    </source>
</reference>
<proteinExistence type="predicted"/>
<evidence type="ECO:0000313" key="3">
    <source>
        <dbReference type="Proteomes" id="UP000284361"/>
    </source>
</evidence>
<dbReference type="InterPro" id="IPR058873">
    <property type="entry name" value="PDDEXK_GAPS4"/>
</dbReference>
<feature type="domain" description="GAPS4 PD-(D/E)XK nuclease" evidence="1">
    <location>
        <begin position="1"/>
        <end position="168"/>
    </location>
</feature>
<sequence length="310" mass="35511">MGEWSKKIGEYGEDVVEKFLSIIGWNNPAKGVQIECLNKNGEHLNEEGKSVHTHGIDFLYSYMNPLIDGQLNNIVISSKFKTEKYPNSPTKKFKWFITDLINQVECYANSPLKYESLSDYRCNSVNDIGVLFWLNNQADSDDDLISKVASARLDYFQNKTIYIVDNKRAAFILEVLRYLKARNEYNYSFYYPSTGRNINPISRNNTGTLLPVEYINSSVLPIKMVKRNNGNETCFMLATIDYFDKDTFMRLMGLAKDISTNLSGSIVIGFPDYDSLKHELIVKQATQGFNDRDFTKSISVINYTNPLNAF</sequence>
<dbReference type="RefSeq" id="WP_118166295.1">
    <property type="nucleotide sequence ID" value="NZ_QSJG01000062.1"/>
</dbReference>
<comment type="caution">
    <text evidence="2">The sequence shown here is derived from an EMBL/GenBank/DDBJ whole genome shotgun (WGS) entry which is preliminary data.</text>
</comment>
<dbReference type="Proteomes" id="UP000284361">
    <property type="component" value="Unassembled WGS sequence"/>
</dbReference>
<dbReference type="EMBL" id="QSJG01000062">
    <property type="protein sequence ID" value="RHD46805.1"/>
    <property type="molecule type" value="Genomic_DNA"/>
</dbReference>
<name>A0A414FHZ9_9BACT</name>
<dbReference type="Pfam" id="PF26115">
    <property type="entry name" value="PDDEXK_GAPS4"/>
    <property type="match status" value="1"/>
</dbReference>
<gene>
    <name evidence="2" type="ORF">DW789_15680</name>
</gene>
<protein>
    <recommendedName>
        <fullName evidence="1">GAPS4 PD-(D/E)XK nuclease domain-containing protein</fullName>
    </recommendedName>
</protein>
<dbReference type="AlphaFoldDB" id="A0A414FHZ9"/>
<evidence type="ECO:0000259" key="1">
    <source>
        <dbReference type="Pfam" id="PF26115"/>
    </source>
</evidence>